<dbReference type="GO" id="GO:0140359">
    <property type="term" value="F:ABC-type transporter activity"/>
    <property type="evidence" value="ECO:0007669"/>
    <property type="project" value="InterPro"/>
</dbReference>
<protein>
    <recommendedName>
        <fullName evidence="7">ABC-2 type transporter transmembrane domain-containing protein</fullName>
    </recommendedName>
</protein>
<name>A0A1E5LB98_9BACI</name>
<dbReference type="Gene3D" id="3.40.1710.10">
    <property type="entry name" value="abc type-2 transporter like domain"/>
    <property type="match status" value="1"/>
</dbReference>
<feature type="transmembrane region" description="Helical" evidence="6">
    <location>
        <begin position="211"/>
        <end position="230"/>
    </location>
</feature>
<comment type="caution">
    <text evidence="8">The sequence shown here is derived from an EMBL/GenBank/DDBJ whole genome shotgun (WGS) entry which is preliminary data.</text>
</comment>
<accession>A0A1E5LB98</accession>
<dbReference type="InterPro" id="IPR051449">
    <property type="entry name" value="ABC-2_transporter_component"/>
</dbReference>
<proteinExistence type="predicted"/>
<dbReference type="InterPro" id="IPR013525">
    <property type="entry name" value="ABC2_TM"/>
</dbReference>
<keyword evidence="2" id="KW-1003">Cell membrane</keyword>
<keyword evidence="5 6" id="KW-0472">Membrane</keyword>
<dbReference type="PANTHER" id="PTHR30294">
    <property type="entry name" value="MEMBRANE COMPONENT OF ABC TRANSPORTER YHHJ-RELATED"/>
    <property type="match status" value="1"/>
</dbReference>
<dbReference type="GO" id="GO:0005886">
    <property type="term" value="C:plasma membrane"/>
    <property type="evidence" value="ECO:0007669"/>
    <property type="project" value="UniProtKB-SubCell"/>
</dbReference>
<evidence type="ECO:0000256" key="2">
    <source>
        <dbReference type="ARBA" id="ARBA00022475"/>
    </source>
</evidence>
<evidence type="ECO:0000256" key="5">
    <source>
        <dbReference type="ARBA" id="ARBA00023136"/>
    </source>
</evidence>
<feature type="domain" description="ABC-2 type transporter transmembrane" evidence="7">
    <location>
        <begin position="18"/>
        <end position="373"/>
    </location>
</feature>
<dbReference type="AlphaFoldDB" id="A0A1E5LB98"/>
<dbReference type="STRING" id="1305675.BFG57_05745"/>
<reference evidence="8 9" key="1">
    <citation type="submission" date="2016-08" db="EMBL/GenBank/DDBJ databases">
        <title>Genome of Bacillus solimangrovi GH2-4.</title>
        <authorList>
            <person name="Lim S."/>
            <person name="Kim B.-C."/>
        </authorList>
    </citation>
    <scope>NUCLEOTIDE SEQUENCE [LARGE SCALE GENOMIC DNA]</scope>
    <source>
        <strain evidence="8 9">GH2-4</strain>
    </source>
</reference>
<evidence type="ECO:0000259" key="7">
    <source>
        <dbReference type="Pfam" id="PF12698"/>
    </source>
</evidence>
<sequence length="383" mass="45005">MRMVGRIFYLMISKPLLLLFYLLTPIVLIIVINQFFEEGQKQVGIPIIVIDEDHTELSETIVHRLKNMEGNVRFVERNFEQAQKLLLQNEVDSVFVIKEGFHDSLITEQKKEMIEIWLSPYSLAYGIVREVIASEVMRYSSDVKAANDVIKYYDKHRVPYESDEQLWKDAYEYTEQQWIPKPLMTINYEQDEGLIQPDGTLLEKDQVDFNLKIWVFFTLFIIFLSCDWLVRERHLFSRIKVSYHGLSRYVIQKSTVLFIVHSSQATLSFLLFYKSRSLNEFLAMILFIILSLSIGVVIATFFGRKESYYIASLFIAILLLSSGSGNLPLSLEMNWMTDVLSWSPINVFIESFYSLSWLYHVWLLFLSVFFLGIGLWKLRVTYD</sequence>
<keyword evidence="3 6" id="KW-0812">Transmembrane</keyword>
<feature type="transmembrane region" description="Helical" evidence="6">
    <location>
        <begin position="281"/>
        <end position="302"/>
    </location>
</feature>
<dbReference type="OrthoDB" id="2417739at2"/>
<keyword evidence="9" id="KW-1185">Reference proteome</keyword>
<evidence type="ECO:0000256" key="1">
    <source>
        <dbReference type="ARBA" id="ARBA00004651"/>
    </source>
</evidence>
<organism evidence="8 9">
    <name type="scientific">Bacillus solimangrovi</name>
    <dbReference type="NCBI Taxonomy" id="1305675"/>
    <lineage>
        <taxon>Bacteria</taxon>
        <taxon>Bacillati</taxon>
        <taxon>Bacillota</taxon>
        <taxon>Bacilli</taxon>
        <taxon>Bacillales</taxon>
        <taxon>Bacillaceae</taxon>
        <taxon>Bacillus</taxon>
    </lineage>
</organism>
<comment type="subcellular location">
    <subcellularLocation>
        <location evidence="1">Cell membrane</location>
        <topology evidence="1">Multi-pass membrane protein</topology>
    </subcellularLocation>
</comment>
<feature type="transmembrane region" description="Helical" evidence="6">
    <location>
        <begin position="357"/>
        <end position="376"/>
    </location>
</feature>
<feature type="transmembrane region" description="Helical" evidence="6">
    <location>
        <begin position="7"/>
        <end position="32"/>
    </location>
</feature>
<dbReference type="EMBL" id="MJEH01000062">
    <property type="protein sequence ID" value="OEH91367.1"/>
    <property type="molecule type" value="Genomic_DNA"/>
</dbReference>
<dbReference type="PANTHER" id="PTHR30294:SF29">
    <property type="entry name" value="MULTIDRUG ABC TRANSPORTER PERMEASE YBHS-RELATED"/>
    <property type="match status" value="1"/>
</dbReference>
<gene>
    <name evidence="8" type="ORF">BFG57_05745</name>
</gene>
<evidence type="ECO:0000256" key="3">
    <source>
        <dbReference type="ARBA" id="ARBA00022692"/>
    </source>
</evidence>
<feature type="transmembrane region" description="Helical" evidence="6">
    <location>
        <begin position="309"/>
        <end position="329"/>
    </location>
</feature>
<evidence type="ECO:0000256" key="6">
    <source>
        <dbReference type="SAM" id="Phobius"/>
    </source>
</evidence>
<keyword evidence="4 6" id="KW-1133">Transmembrane helix</keyword>
<evidence type="ECO:0000256" key="4">
    <source>
        <dbReference type="ARBA" id="ARBA00022989"/>
    </source>
</evidence>
<dbReference type="Pfam" id="PF12698">
    <property type="entry name" value="ABC2_membrane_3"/>
    <property type="match status" value="1"/>
</dbReference>
<evidence type="ECO:0000313" key="8">
    <source>
        <dbReference type="EMBL" id="OEH91367.1"/>
    </source>
</evidence>
<dbReference type="Proteomes" id="UP000095209">
    <property type="component" value="Unassembled WGS sequence"/>
</dbReference>
<feature type="transmembrane region" description="Helical" evidence="6">
    <location>
        <begin position="256"/>
        <end position="275"/>
    </location>
</feature>
<evidence type="ECO:0000313" key="9">
    <source>
        <dbReference type="Proteomes" id="UP000095209"/>
    </source>
</evidence>